<proteinExistence type="inferred from homology"/>
<keyword evidence="11" id="KW-0282">Flagellum</keyword>
<evidence type="ECO:0000313" key="12">
    <source>
        <dbReference type="Proteomes" id="UP000317935"/>
    </source>
</evidence>
<dbReference type="RefSeq" id="WP_081255395.1">
    <property type="nucleotide sequence ID" value="NZ_AP019774.1"/>
</dbReference>
<keyword evidence="11" id="KW-0969">Cilium</keyword>
<evidence type="ECO:0000256" key="8">
    <source>
        <dbReference type="SAM" id="Coils"/>
    </source>
</evidence>
<dbReference type="PANTHER" id="PTHR34982">
    <property type="entry name" value="YOP PROTEINS TRANSLOCATION PROTEIN L"/>
    <property type="match status" value="1"/>
</dbReference>
<keyword evidence="5" id="KW-1005">Bacterial flagellum biogenesis</keyword>
<dbReference type="Pfam" id="PF02108">
    <property type="entry name" value="FliH"/>
    <property type="match status" value="1"/>
</dbReference>
<dbReference type="GO" id="GO:0015031">
    <property type="term" value="P:protein transport"/>
    <property type="evidence" value="ECO:0007669"/>
    <property type="project" value="UniProtKB-KW"/>
</dbReference>
<sequence>MNNLGDENLIPKEDLEKHSIRKYTFKSLADLATETPEEKKQKREDKQELEEESDEEPVVRSIQQENDLIECLLKKTDELSSHLAKLQMQFEKTQEENQQLIQQTREDSYKIGFKEGEEKAKNDLNASIDEEKKHLLQSITTIDQTMQQSQGHLETLEKELSAIAVEIAKEVIVKEVEQKSQEVALALAKELLKNIMDATDICMKVNTLDYPFLLQNLKDLPKIKLEPSDAIAKGGVLISSSQGNIDGNLMARYKNLKESVLDNLKV</sequence>
<dbReference type="GO" id="GO:0044781">
    <property type="term" value="P:bacterial-type flagellum organization"/>
    <property type="evidence" value="ECO:0007669"/>
    <property type="project" value="UniProtKB-KW"/>
</dbReference>
<dbReference type="EMBL" id="AP019774">
    <property type="protein sequence ID" value="BCD69569.1"/>
    <property type="molecule type" value="Genomic_DNA"/>
</dbReference>
<dbReference type="OrthoDB" id="5347569at2"/>
<keyword evidence="11" id="KW-0966">Cell projection</keyword>
<evidence type="ECO:0000256" key="6">
    <source>
        <dbReference type="ARBA" id="ARBA00022927"/>
    </source>
</evidence>
<evidence type="ECO:0000256" key="3">
    <source>
        <dbReference type="ARBA" id="ARBA00016507"/>
    </source>
</evidence>
<dbReference type="InterPro" id="IPR051472">
    <property type="entry name" value="T3SS_Stator/FliH"/>
</dbReference>
<dbReference type="NCBIfam" id="NF005196">
    <property type="entry name" value="PRK06669.1-1"/>
    <property type="match status" value="1"/>
</dbReference>
<evidence type="ECO:0000313" key="11">
    <source>
        <dbReference type="EMBL" id="BCD69569.1"/>
    </source>
</evidence>
<evidence type="ECO:0000256" key="4">
    <source>
        <dbReference type="ARBA" id="ARBA00022448"/>
    </source>
</evidence>
<dbReference type="GO" id="GO:0005829">
    <property type="term" value="C:cytosol"/>
    <property type="evidence" value="ECO:0007669"/>
    <property type="project" value="TreeGrafter"/>
</dbReference>
<dbReference type="PANTHER" id="PTHR34982:SF1">
    <property type="entry name" value="FLAGELLAR ASSEMBLY PROTEIN FLIH"/>
    <property type="match status" value="1"/>
</dbReference>
<protein>
    <recommendedName>
        <fullName evidence="3">Flagellar assembly protein FliH</fullName>
    </recommendedName>
</protein>
<evidence type="ECO:0000259" key="10">
    <source>
        <dbReference type="Pfam" id="PF02108"/>
    </source>
</evidence>
<comment type="function">
    <text evidence="1">Needed for flagellar regrowth and assembly.</text>
</comment>
<evidence type="ECO:0000256" key="7">
    <source>
        <dbReference type="ARBA" id="ARBA00023225"/>
    </source>
</evidence>
<evidence type="ECO:0000256" key="9">
    <source>
        <dbReference type="SAM" id="MobiDB-lite"/>
    </source>
</evidence>
<dbReference type="AlphaFoldDB" id="A0A6J4CVR3"/>
<name>A0A6J4CVR3_9HELI</name>
<reference evidence="11 12" key="1">
    <citation type="submission" date="2019-06" db="EMBL/GenBank/DDBJ databases">
        <title>Complete genome sequence of Helicobacter suis SNTW101c.</title>
        <authorList>
            <person name="Rimbara E."/>
            <person name="Suzuki M."/>
            <person name="Matsui H."/>
            <person name="Nakamura M."/>
            <person name="Mori S."/>
            <person name="Shibayama K."/>
        </authorList>
    </citation>
    <scope>NUCLEOTIDE SEQUENCE [LARGE SCALE GENOMIC DNA]</scope>
    <source>
        <strain evidence="11 12">SNTW101c</strain>
    </source>
</reference>
<accession>A0A6J4CVR3</accession>
<dbReference type="Proteomes" id="UP000317935">
    <property type="component" value="Chromosome"/>
</dbReference>
<evidence type="ECO:0000256" key="2">
    <source>
        <dbReference type="ARBA" id="ARBA00006602"/>
    </source>
</evidence>
<feature type="coiled-coil region" evidence="8">
    <location>
        <begin position="76"/>
        <end position="103"/>
    </location>
</feature>
<feature type="compositionally biased region" description="Acidic residues" evidence="9">
    <location>
        <begin position="47"/>
        <end position="56"/>
    </location>
</feature>
<feature type="compositionally biased region" description="Basic and acidic residues" evidence="9">
    <location>
        <begin position="36"/>
        <end position="46"/>
    </location>
</feature>
<organism evidence="11 12">
    <name type="scientific">Helicobacter suis</name>
    <dbReference type="NCBI Taxonomy" id="104628"/>
    <lineage>
        <taxon>Bacteria</taxon>
        <taxon>Pseudomonadati</taxon>
        <taxon>Campylobacterota</taxon>
        <taxon>Epsilonproteobacteria</taxon>
        <taxon>Campylobacterales</taxon>
        <taxon>Helicobacteraceae</taxon>
        <taxon>Helicobacter</taxon>
    </lineage>
</organism>
<keyword evidence="7" id="KW-1006">Bacterial flagellum protein export</keyword>
<evidence type="ECO:0000256" key="5">
    <source>
        <dbReference type="ARBA" id="ARBA00022795"/>
    </source>
</evidence>
<gene>
    <name evidence="11" type="primary">fliH</name>
    <name evidence="11" type="ORF">SNTW_02140</name>
</gene>
<feature type="region of interest" description="Disordered" evidence="9">
    <location>
        <begin position="28"/>
        <end position="61"/>
    </location>
</feature>
<comment type="similarity">
    <text evidence="2">Belongs to the FliH family.</text>
</comment>
<keyword evidence="8" id="KW-0175">Coiled coil</keyword>
<keyword evidence="4" id="KW-0813">Transport</keyword>
<feature type="domain" description="Flagellar assembly protein FliH/Type III secretion system HrpE" evidence="10">
    <location>
        <begin position="130"/>
        <end position="255"/>
    </location>
</feature>
<dbReference type="InterPro" id="IPR018035">
    <property type="entry name" value="Flagellar_FliH/T3SS_HrpE"/>
</dbReference>
<evidence type="ECO:0000256" key="1">
    <source>
        <dbReference type="ARBA" id="ARBA00003041"/>
    </source>
</evidence>
<keyword evidence="6" id="KW-0653">Protein transport</keyword>